<organism evidence="8 9">
    <name type="scientific">Blepharisma stoltei</name>
    <dbReference type="NCBI Taxonomy" id="1481888"/>
    <lineage>
        <taxon>Eukaryota</taxon>
        <taxon>Sar</taxon>
        <taxon>Alveolata</taxon>
        <taxon>Ciliophora</taxon>
        <taxon>Postciliodesmatophora</taxon>
        <taxon>Heterotrichea</taxon>
        <taxon>Heterotrichida</taxon>
        <taxon>Blepharismidae</taxon>
        <taxon>Blepharisma</taxon>
    </lineage>
</organism>
<dbReference type="InterPro" id="IPR005828">
    <property type="entry name" value="MFS_sugar_transport-like"/>
</dbReference>
<feature type="transmembrane region" description="Helical" evidence="6">
    <location>
        <begin position="388"/>
        <end position="412"/>
    </location>
</feature>
<accession>A0AAU9IW10</accession>
<keyword evidence="4 6" id="KW-1133">Transmembrane helix</keyword>
<evidence type="ECO:0000256" key="5">
    <source>
        <dbReference type="ARBA" id="ARBA00023136"/>
    </source>
</evidence>
<dbReference type="Pfam" id="PF00083">
    <property type="entry name" value="Sugar_tr"/>
    <property type="match status" value="1"/>
</dbReference>
<gene>
    <name evidence="8" type="ORF">BSTOLATCC_MIC25127</name>
</gene>
<evidence type="ECO:0000313" key="9">
    <source>
        <dbReference type="Proteomes" id="UP001162131"/>
    </source>
</evidence>
<feature type="transmembrane region" description="Helical" evidence="6">
    <location>
        <begin position="21"/>
        <end position="45"/>
    </location>
</feature>
<comment type="subcellular location">
    <subcellularLocation>
        <location evidence="1">Membrane</location>
        <topology evidence="1">Multi-pass membrane protein</topology>
    </subcellularLocation>
</comment>
<dbReference type="InterPro" id="IPR020846">
    <property type="entry name" value="MFS_dom"/>
</dbReference>
<dbReference type="AlphaFoldDB" id="A0AAU9IW10"/>
<dbReference type="PROSITE" id="PS00217">
    <property type="entry name" value="SUGAR_TRANSPORT_2"/>
    <property type="match status" value="1"/>
</dbReference>
<dbReference type="InterPro" id="IPR036259">
    <property type="entry name" value="MFS_trans_sf"/>
</dbReference>
<evidence type="ECO:0000256" key="1">
    <source>
        <dbReference type="ARBA" id="ARBA00004141"/>
    </source>
</evidence>
<evidence type="ECO:0000256" key="6">
    <source>
        <dbReference type="SAM" id="Phobius"/>
    </source>
</evidence>
<feature type="transmembrane region" description="Helical" evidence="6">
    <location>
        <begin position="300"/>
        <end position="322"/>
    </location>
</feature>
<feature type="transmembrane region" description="Helical" evidence="6">
    <location>
        <begin position="110"/>
        <end position="133"/>
    </location>
</feature>
<reference evidence="8" key="1">
    <citation type="submission" date="2021-09" db="EMBL/GenBank/DDBJ databases">
        <authorList>
            <consortium name="AG Swart"/>
            <person name="Singh M."/>
            <person name="Singh A."/>
            <person name="Seah K."/>
            <person name="Emmerich C."/>
        </authorList>
    </citation>
    <scope>NUCLEOTIDE SEQUENCE</scope>
    <source>
        <strain evidence="8">ATCC30299</strain>
    </source>
</reference>
<name>A0AAU9IW10_9CILI</name>
<feature type="transmembrane region" description="Helical" evidence="6">
    <location>
        <begin position="86"/>
        <end position="104"/>
    </location>
</feature>
<evidence type="ECO:0000256" key="3">
    <source>
        <dbReference type="ARBA" id="ARBA00022692"/>
    </source>
</evidence>
<keyword evidence="9" id="KW-1185">Reference proteome</keyword>
<feature type="domain" description="Major facilitator superfamily (MFS) profile" evidence="7">
    <location>
        <begin position="1"/>
        <end position="442"/>
    </location>
</feature>
<feature type="transmembrane region" description="Helical" evidence="6">
    <location>
        <begin position="329"/>
        <end position="348"/>
    </location>
</feature>
<dbReference type="GO" id="GO:0016020">
    <property type="term" value="C:membrane"/>
    <property type="evidence" value="ECO:0007669"/>
    <property type="project" value="UniProtKB-SubCell"/>
</dbReference>
<dbReference type="Proteomes" id="UP001162131">
    <property type="component" value="Unassembled WGS sequence"/>
</dbReference>
<feature type="transmembrane region" description="Helical" evidence="6">
    <location>
        <begin position="57"/>
        <end position="79"/>
    </location>
</feature>
<dbReference type="PANTHER" id="PTHR23511:SF5">
    <property type="entry name" value="MAJOR FACILITATOR-TYPE TRANSPORTER HXNZ-RELATED"/>
    <property type="match status" value="1"/>
</dbReference>
<dbReference type="PANTHER" id="PTHR23511">
    <property type="entry name" value="SYNAPTIC VESICLE GLYCOPROTEIN 2"/>
    <property type="match status" value="1"/>
</dbReference>
<dbReference type="Gene3D" id="1.20.1250.20">
    <property type="entry name" value="MFS general substrate transporter like domains"/>
    <property type="match status" value="1"/>
</dbReference>
<dbReference type="InterPro" id="IPR005829">
    <property type="entry name" value="Sugar_transporter_CS"/>
</dbReference>
<dbReference type="SUPFAM" id="SSF103473">
    <property type="entry name" value="MFS general substrate transporter"/>
    <property type="match status" value="1"/>
</dbReference>
<dbReference type="EMBL" id="CAJZBQ010000024">
    <property type="protein sequence ID" value="CAG9319882.1"/>
    <property type="molecule type" value="Genomic_DNA"/>
</dbReference>
<dbReference type="PROSITE" id="PS50850">
    <property type="entry name" value="MFS"/>
    <property type="match status" value="1"/>
</dbReference>
<feature type="transmembrane region" description="Helical" evidence="6">
    <location>
        <begin position="177"/>
        <end position="198"/>
    </location>
</feature>
<feature type="transmembrane region" description="Helical" evidence="6">
    <location>
        <begin position="418"/>
        <end position="438"/>
    </location>
</feature>
<keyword evidence="2" id="KW-0813">Transport</keyword>
<comment type="caution">
    <text evidence="8">The sequence shown here is derived from an EMBL/GenBank/DDBJ whole genome shotgun (WGS) entry which is preliminary data.</text>
</comment>
<feature type="transmembrane region" description="Helical" evidence="6">
    <location>
        <begin position="266"/>
        <end position="288"/>
    </location>
</feature>
<feature type="transmembrane region" description="Helical" evidence="6">
    <location>
        <begin position="145"/>
        <end position="165"/>
    </location>
</feature>
<proteinExistence type="predicted"/>
<dbReference type="GO" id="GO:0022857">
    <property type="term" value="F:transmembrane transporter activity"/>
    <property type="evidence" value="ECO:0007669"/>
    <property type="project" value="InterPro"/>
</dbReference>
<keyword evidence="3 6" id="KW-0812">Transmembrane</keyword>
<evidence type="ECO:0000256" key="2">
    <source>
        <dbReference type="ARBA" id="ARBA00022448"/>
    </source>
</evidence>
<protein>
    <recommendedName>
        <fullName evidence="7">Major facilitator superfamily (MFS) profile domain-containing protein</fullName>
    </recommendedName>
</protein>
<keyword evidence="5 6" id="KW-0472">Membrane</keyword>
<evidence type="ECO:0000259" key="7">
    <source>
        <dbReference type="PROSITE" id="PS50850"/>
    </source>
</evidence>
<sequence length="444" mass="49155">MGKRNKINRILESMGWGKYQIYVFWTCFVTLILQTSTRASVAVIMMDSKENHPDRNIGILPSIMQLGNVIGCYGFGYFSNRFGRKWLFLYGDIITIIGITLTIVDTEWMLLKIGLFLVGVGTGSDMVLANSIAFESFPPSKRCKLGIMNCACSIGSITTFGIGLLTTQISIFDIPSLGIVLSYSLIIALILMIMRIYLMETPMYLCDHYEDKKLATVLFHIAQINGKSDCDNVMDTPMLENSISSEEVTDKPPTLKELFNHHNKRATIFLSAIYIFSSIATTSLTYFMPELLPNISEHQIYIVILFQSCCSMPGMVISYELMDTVFGRVYTIALGFLFTAITLFPIMYSSGFWIILIMSGINNMMSNVGFATLSAATPESFNTHIRCLSTGWLMGTSKVAGIIAPIVIGYLINSTGPIGALWLSLVGFVLASASSLALKETRPT</sequence>
<evidence type="ECO:0000313" key="8">
    <source>
        <dbReference type="EMBL" id="CAG9319882.1"/>
    </source>
</evidence>
<evidence type="ECO:0000256" key="4">
    <source>
        <dbReference type="ARBA" id="ARBA00022989"/>
    </source>
</evidence>